<dbReference type="SUPFAM" id="SSF54695">
    <property type="entry name" value="POZ domain"/>
    <property type="match status" value="1"/>
</dbReference>
<dbReference type="Pfam" id="PF24570">
    <property type="entry name" value="BACK_BPM_SPOP"/>
    <property type="match status" value="1"/>
</dbReference>
<dbReference type="InterPro" id="IPR045005">
    <property type="entry name" value="BPM1-6"/>
</dbReference>
<comment type="caution">
    <text evidence="5">The sequence shown here is derived from an EMBL/GenBank/DDBJ whole genome shotgun (WGS) entry which is preliminary data.</text>
</comment>
<dbReference type="InterPro" id="IPR056423">
    <property type="entry name" value="BACK_BPM_SPOP"/>
</dbReference>
<evidence type="ECO:0000256" key="1">
    <source>
        <dbReference type="ARBA" id="ARBA00004906"/>
    </source>
</evidence>
<dbReference type="Proteomes" id="UP001291926">
    <property type="component" value="Unassembled WGS sequence"/>
</dbReference>
<dbReference type="InterPro" id="IPR011333">
    <property type="entry name" value="SKP1/BTB/POZ_sf"/>
</dbReference>
<sequence>MANFTLNQDPETPNLTGSTTSKTVITTGSHNLEIQGFSSIKGMGLGKYISSGTFSAGGHLWEIQFFPDGKKKDESGDIYVSLFITLVSKFEKDFKVWFEYVLLDQSGDKWYKSTSGFSRMPKDGRKMCRPYTVVNDSNTTMPFGFTPFVKRTELEASQFIKDDCLIIQCTVCVANTSMDSPKPFAQPLPLYDLGQCHKQLLESWGESDFFSLIKIKEMQAPIFKALLYYIYCDDISYVEKTLEGLDSECVDTMMTQYLLAVAGRYGIERLRLVCESRLYENFVVNNVASTLALAEHYGFFELKSRCLEFIGLPENLEAVMQTDEFKYLKEDCPAVIDELLKSVTQLSDHSLVSNGPGIQELERESFSCCRGVAHICSWGKGLLFRFLRIG</sequence>
<dbReference type="PANTHER" id="PTHR26379:SF187">
    <property type="entry name" value="OS07G0655300 PROTEIN"/>
    <property type="match status" value="1"/>
</dbReference>
<dbReference type="PANTHER" id="PTHR26379">
    <property type="entry name" value="BTB/POZ AND MATH DOMAIN-CONTAINING PROTEIN 1"/>
    <property type="match status" value="1"/>
</dbReference>
<gene>
    <name evidence="5" type="ORF">RD792_017260</name>
</gene>
<feature type="domain" description="MATH" evidence="4">
    <location>
        <begin position="27"/>
        <end position="171"/>
    </location>
</feature>
<dbReference type="InterPro" id="IPR002083">
    <property type="entry name" value="MATH/TRAF_dom"/>
</dbReference>
<dbReference type="Gene3D" id="2.60.210.10">
    <property type="entry name" value="Apoptosis, Tumor Necrosis Factor Receptor Associated Protein 2, Chain A"/>
    <property type="match status" value="1"/>
</dbReference>
<feature type="compositionally biased region" description="Polar residues" evidence="3">
    <location>
        <begin position="1"/>
        <end position="15"/>
    </location>
</feature>
<evidence type="ECO:0000313" key="5">
    <source>
        <dbReference type="EMBL" id="KAK4477995.1"/>
    </source>
</evidence>
<dbReference type="CDD" id="cd00121">
    <property type="entry name" value="MATH"/>
    <property type="match status" value="1"/>
</dbReference>
<dbReference type="EMBL" id="JAYDYQ010002688">
    <property type="protein sequence ID" value="KAK4477995.1"/>
    <property type="molecule type" value="Genomic_DNA"/>
</dbReference>
<dbReference type="Pfam" id="PF22486">
    <property type="entry name" value="MATH_2"/>
    <property type="match status" value="1"/>
</dbReference>
<dbReference type="SUPFAM" id="SSF49599">
    <property type="entry name" value="TRAF domain-like"/>
    <property type="match status" value="1"/>
</dbReference>
<comment type="similarity">
    <text evidence="2">Belongs to the Tdpoz family.</text>
</comment>
<evidence type="ECO:0000256" key="2">
    <source>
        <dbReference type="ARBA" id="ARBA00010846"/>
    </source>
</evidence>
<evidence type="ECO:0000256" key="3">
    <source>
        <dbReference type="SAM" id="MobiDB-lite"/>
    </source>
</evidence>
<dbReference type="Pfam" id="PF00651">
    <property type="entry name" value="BTB"/>
    <property type="match status" value="1"/>
</dbReference>
<feature type="region of interest" description="Disordered" evidence="3">
    <location>
        <begin position="1"/>
        <end position="20"/>
    </location>
</feature>
<proteinExistence type="inferred from homology"/>
<evidence type="ECO:0000313" key="6">
    <source>
        <dbReference type="Proteomes" id="UP001291926"/>
    </source>
</evidence>
<keyword evidence="6" id="KW-1185">Reference proteome</keyword>
<organism evidence="5 6">
    <name type="scientific">Penstemon davidsonii</name>
    <dbReference type="NCBI Taxonomy" id="160366"/>
    <lineage>
        <taxon>Eukaryota</taxon>
        <taxon>Viridiplantae</taxon>
        <taxon>Streptophyta</taxon>
        <taxon>Embryophyta</taxon>
        <taxon>Tracheophyta</taxon>
        <taxon>Spermatophyta</taxon>
        <taxon>Magnoliopsida</taxon>
        <taxon>eudicotyledons</taxon>
        <taxon>Gunneridae</taxon>
        <taxon>Pentapetalae</taxon>
        <taxon>asterids</taxon>
        <taxon>lamiids</taxon>
        <taxon>Lamiales</taxon>
        <taxon>Plantaginaceae</taxon>
        <taxon>Cheloneae</taxon>
        <taxon>Penstemon</taxon>
    </lineage>
</organism>
<dbReference type="Gene3D" id="3.30.710.10">
    <property type="entry name" value="Potassium Channel Kv1.1, Chain A"/>
    <property type="match status" value="1"/>
</dbReference>
<dbReference type="PROSITE" id="PS50144">
    <property type="entry name" value="MATH"/>
    <property type="match status" value="1"/>
</dbReference>
<dbReference type="Gene3D" id="1.25.40.420">
    <property type="match status" value="1"/>
</dbReference>
<evidence type="ECO:0000259" key="4">
    <source>
        <dbReference type="PROSITE" id="PS50144"/>
    </source>
</evidence>
<dbReference type="InterPro" id="IPR008974">
    <property type="entry name" value="TRAF-like"/>
</dbReference>
<dbReference type="InterPro" id="IPR000210">
    <property type="entry name" value="BTB/POZ_dom"/>
</dbReference>
<accession>A0ABR0CM49</accession>
<comment type="pathway">
    <text evidence="1">Protein modification; protein ubiquitination.</text>
</comment>
<protein>
    <recommendedName>
        <fullName evidence="4">MATH domain-containing protein</fullName>
    </recommendedName>
</protein>
<reference evidence="5 6" key="1">
    <citation type="journal article" date="2023" name="bioRxiv">
        <title>Genome report: Whole genome sequence and annotation of Penstemon davidsonii.</title>
        <authorList>
            <person name="Ostevik K.L."/>
            <person name="Alabady M."/>
            <person name="Zhang M."/>
            <person name="Rausher M.D."/>
        </authorList>
    </citation>
    <scope>NUCLEOTIDE SEQUENCE [LARGE SCALE GENOMIC DNA]</scope>
    <source>
        <strain evidence="5">DNT005</strain>
        <tissue evidence="5">Whole leaf</tissue>
    </source>
</reference>
<name>A0ABR0CM49_9LAMI</name>